<dbReference type="Gene3D" id="3.40.390.10">
    <property type="entry name" value="Collagenase (Catalytic Domain)"/>
    <property type="match status" value="1"/>
</dbReference>
<reference evidence="12" key="1">
    <citation type="submission" date="2015-01" db="EMBL/GenBank/DDBJ databases">
        <authorList>
            <person name="Durling Mikael"/>
        </authorList>
    </citation>
    <scope>NUCLEOTIDE SEQUENCE</scope>
</reference>
<dbReference type="Pfam" id="PF05572">
    <property type="entry name" value="Peptidase_M43"/>
    <property type="match status" value="1"/>
</dbReference>
<evidence type="ECO:0000256" key="9">
    <source>
        <dbReference type="ARBA" id="ARBA00023157"/>
    </source>
</evidence>
<keyword evidence="6" id="KW-0378">Hydrolase</keyword>
<dbReference type="MEROPS" id="M43.008"/>
<feature type="signal peptide" evidence="10">
    <location>
        <begin position="1"/>
        <end position="19"/>
    </location>
</feature>
<dbReference type="PANTHER" id="PTHR47466">
    <property type="match status" value="1"/>
</dbReference>
<keyword evidence="9" id="KW-1015">Disulfide bond</keyword>
<dbReference type="GO" id="GO:0006508">
    <property type="term" value="P:proteolysis"/>
    <property type="evidence" value="ECO:0007669"/>
    <property type="project" value="UniProtKB-KW"/>
</dbReference>
<feature type="domain" description="Peptidase M43 pregnancy-associated plasma-A" evidence="11">
    <location>
        <begin position="183"/>
        <end position="265"/>
    </location>
</feature>
<evidence type="ECO:0000256" key="1">
    <source>
        <dbReference type="ARBA" id="ARBA00003174"/>
    </source>
</evidence>
<accession>A0A0B7JR04</accession>
<dbReference type="PANTHER" id="PTHR47466:SF1">
    <property type="entry name" value="METALLOPROTEASE MEP1 (AFU_ORTHOLOGUE AFUA_1G07730)-RELATED"/>
    <property type="match status" value="1"/>
</dbReference>
<evidence type="ECO:0000256" key="2">
    <source>
        <dbReference type="ARBA" id="ARBA00008721"/>
    </source>
</evidence>
<feature type="chain" id="PRO_5002118911" description="Peptidase M43 pregnancy-associated plasma-A domain-containing protein" evidence="10">
    <location>
        <begin position="20"/>
        <end position="273"/>
    </location>
</feature>
<protein>
    <recommendedName>
        <fullName evidence="11">Peptidase M43 pregnancy-associated plasma-A domain-containing protein</fullName>
    </recommendedName>
</protein>
<keyword evidence="8" id="KW-0482">Metalloprotease</keyword>
<dbReference type="SUPFAM" id="SSF55486">
    <property type="entry name" value="Metalloproteases ('zincins'), catalytic domain"/>
    <property type="match status" value="1"/>
</dbReference>
<evidence type="ECO:0000256" key="8">
    <source>
        <dbReference type="ARBA" id="ARBA00023049"/>
    </source>
</evidence>
<evidence type="ECO:0000256" key="10">
    <source>
        <dbReference type="SAM" id="SignalP"/>
    </source>
</evidence>
<evidence type="ECO:0000256" key="6">
    <source>
        <dbReference type="ARBA" id="ARBA00022801"/>
    </source>
</evidence>
<keyword evidence="3" id="KW-0645">Protease</keyword>
<evidence type="ECO:0000313" key="12">
    <source>
        <dbReference type="EMBL" id="CEO44946.1"/>
    </source>
</evidence>
<evidence type="ECO:0000256" key="4">
    <source>
        <dbReference type="ARBA" id="ARBA00022723"/>
    </source>
</evidence>
<dbReference type="GO" id="GO:0008237">
    <property type="term" value="F:metallopeptidase activity"/>
    <property type="evidence" value="ECO:0007669"/>
    <property type="project" value="UniProtKB-KW"/>
</dbReference>
<evidence type="ECO:0000256" key="7">
    <source>
        <dbReference type="ARBA" id="ARBA00022833"/>
    </source>
</evidence>
<keyword evidence="7" id="KW-0862">Zinc</keyword>
<keyword evidence="4" id="KW-0479">Metal-binding</keyword>
<keyword evidence="5 10" id="KW-0732">Signal</keyword>
<evidence type="ECO:0000259" key="11">
    <source>
        <dbReference type="Pfam" id="PF05572"/>
    </source>
</evidence>
<name>A0A0B7JR04_BIOOC</name>
<organism evidence="12">
    <name type="scientific">Bionectria ochroleuca</name>
    <name type="common">Gliocladium roseum</name>
    <dbReference type="NCBI Taxonomy" id="29856"/>
    <lineage>
        <taxon>Eukaryota</taxon>
        <taxon>Fungi</taxon>
        <taxon>Dikarya</taxon>
        <taxon>Ascomycota</taxon>
        <taxon>Pezizomycotina</taxon>
        <taxon>Sordariomycetes</taxon>
        <taxon>Hypocreomycetidae</taxon>
        <taxon>Hypocreales</taxon>
        <taxon>Bionectriaceae</taxon>
        <taxon>Clonostachys</taxon>
    </lineage>
</organism>
<gene>
    <name evidence="12" type="ORF">BN869_000001001_1</name>
</gene>
<comment type="similarity">
    <text evidence="2">Belongs to the peptidase M43B family.</text>
</comment>
<proteinExistence type="inferred from homology"/>
<evidence type="ECO:0000256" key="5">
    <source>
        <dbReference type="ARBA" id="ARBA00022729"/>
    </source>
</evidence>
<dbReference type="InterPro" id="IPR008754">
    <property type="entry name" value="Peptidase_M43"/>
</dbReference>
<dbReference type="EMBL" id="CDPU01000001">
    <property type="protein sequence ID" value="CEO44946.1"/>
    <property type="molecule type" value="Genomic_DNA"/>
</dbReference>
<evidence type="ECO:0000256" key="3">
    <source>
        <dbReference type="ARBA" id="ARBA00022670"/>
    </source>
</evidence>
<dbReference type="CDD" id="cd04275">
    <property type="entry name" value="ZnMc_pappalysin_like"/>
    <property type="match status" value="1"/>
</dbReference>
<dbReference type="GO" id="GO:0046872">
    <property type="term" value="F:metal ion binding"/>
    <property type="evidence" value="ECO:0007669"/>
    <property type="project" value="UniProtKB-KW"/>
</dbReference>
<dbReference type="AlphaFoldDB" id="A0A0B7JR04"/>
<comment type="function">
    <text evidence="1">Secreted metalloproteinase that allows assimilation of proteinaceous substrates.</text>
</comment>
<dbReference type="InterPro" id="IPR024079">
    <property type="entry name" value="MetalloPept_cat_dom_sf"/>
</dbReference>
<sequence>MHLSLQLLAVAALSHGLSTKNDISRCGNLEPSRELQEASRRLAAEESRVRDLGIYTKDTLAVNVYFHTVSASSDTLLSDLTLNEQFNVLSEDYEVYGINLNLAGTSKTVNATWSRFEDQLGMKTQLRNGTYKDLNIYFLDSVGGAYGVCPYPLNTTAGSTDFYLDGCTVLATTVPGGSETPYDLGKTATHEVGHWFGLFHTFNRGCDGGDEVDDTPPQATATYGCPLSKDTCPDKPGEDPIHNYMDYSDDECMYEFTQGQIDRILSFWTLYRS</sequence>